<evidence type="ECO:0000313" key="2">
    <source>
        <dbReference type="Proteomes" id="UP001172386"/>
    </source>
</evidence>
<gene>
    <name evidence="1" type="ORF">H2198_003985</name>
</gene>
<comment type="caution">
    <text evidence="1">The sequence shown here is derived from an EMBL/GenBank/DDBJ whole genome shotgun (WGS) entry which is preliminary data.</text>
</comment>
<sequence>MECDICQRKNEQPLNFFCAACARNAAYIPRLEHAQILLEKSALDKNVAEAVTTKQTEDLQASHGHNIWQAELKHVGANETKQRLEQAKESASLLRQESDELRQQIQELKLKIEAKKKALETVQSTVQTNREERLSEILGTNTRISSSVGRLSERFSSNRAILCREAASLMRLRQRRRQRDTPGREQYSIAGLTLPDLRQISNVRCTDLTAVLGSVARLVVLVAFYLGIRLPAEITLPHTEHPFATINLPKGSYLGKKLDISRMSVPSSEQSSPSASKHESMTLVIPRSLFLGGSNKPDERVFQFQQKQEHAFNFFIEGIALLAWDVAWLCRSQGFTSGTNTWEEVCNIGKNLHHLIITQSPAMPLTRIASDRTMHNRTQQDRKPSPLHTARKDIGAGLGKYSDLSAVNHGSNAERSEVLRSWKYIGWQTIAAPLRKLLYEENVSAEWELLKDQEWDDGGEHFDEAVFVKSKALDGQQHDDARSVMTTGTRLEDEATIAGRVPGTSGWTKLKSREKP</sequence>
<keyword evidence="2" id="KW-1185">Reference proteome</keyword>
<reference evidence="1" key="1">
    <citation type="submission" date="2022-10" db="EMBL/GenBank/DDBJ databases">
        <title>Culturing micro-colonial fungi from biological soil crusts in the Mojave desert and describing Neophaeococcomyces mojavensis, and introducing the new genera and species Taxawa tesnikishii.</title>
        <authorList>
            <person name="Kurbessoian T."/>
            <person name="Stajich J.E."/>
        </authorList>
    </citation>
    <scope>NUCLEOTIDE SEQUENCE</scope>
    <source>
        <strain evidence="1">JES_112</strain>
    </source>
</reference>
<organism evidence="1 2">
    <name type="scientific">Neophaeococcomyces mojaviensis</name>
    <dbReference type="NCBI Taxonomy" id="3383035"/>
    <lineage>
        <taxon>Eukaryota</taxon>
        <taxon>Fungi</taxon>
        <taxon>Dikarya</taxon>
        <taxon>Ascomycota</taxon>
        <taxon>Pezizomycotina</taxon>
        <taxon>Eurotiomycetes</taxon>
        <taxon>Chaetothyriomycetidae</taxon>
        <taxon>Chaetothyriales</taxon>
        <taxon>Chaetothyriales incertae sedis</taxon>
        <taxon>Neophaeococcomyces</taxon>
    </lineage>
</organism>
<accession>A0ACC3A9X4</accession>
<name>A0ACC3A9X4_9EURO</name>
<protein>
    <submittedName>
        <fullName evidence="1">Uncharacterized protein</fullName>
    </submittedName>
</protein>
<dbReference type="EMBL" id="JAPDRQ010000056">
    <property type="protein sequence ID" value="KAJ9658016.1"/>
    <property type="molecule type" value="Genomic_DNA"/>
</dbReference>
<proteinExistence type="predicted"/>
<evidence type="ECO:0000313" key="1">
    <source>
        <dbReference type="EMBL" id="KAJ9658016.1"/>
    </source>
</evidence>
<dbReference type="Proteomes" id="UP001172386">
    <property type="component" value="Unassembled WGS sequence"/>
</dbReference>